<dbReference type="Gene3D" id="6.10.280.10">
    <property type="entry name" value="Mediator complex, subunit Med21"/>
    <property type="match status" value="1"/>
</dbReference>
<dbReference type="PANTHER" id="PTHR13381:SF0">
    <property type="entry name" value="MEDIATOR OF RNA POLYMERASE II TRANSCRIPTION SUBUNIT 21"/>
    <property type="match status" value="1"/>
</dbReference>
<keyword evidence="4 6" id="KW-0804">Transcription</keyword>
<dbReference type="PANTHER" id="PTHR13381">
    <property type="entry name" value="RNA POLYMERASE II HOLOENZYME COMPONENT SRB7"/>
    <property type="match status" value="1"/>
</dbReference>
<feature type="region of interest" description="Disordered" evidence="7">
    <location>
        <begin position="34"/>
        <end position="66"/>
    </location>
</feature>
<dbReference type="STRING" id="6832.A0A553NY71"/>
<comment type="function">
    <text evidence="6">Component of the Mediator complex, a coactivator involved in the regulated transcription of nearly all RNA polymerase II-dependent genes. Mediator functions as a bridge to convey information from gene-specific regulatory proteins to the basal RNA polymerase II transcription machinery. Mediator is recruited to promoters by direct interactions with regulatory proteins and serves as a scaffold for the assembly of a functional preinitiation complex with RNA polymerase II and the general transcription factors.</text>
</comment>
<keyword evidence="9" id="KW-1185">Reference proteome</keyword>
<dbReference type="Pfam" id="PF11221">
    <property type="entry name" value="Med21"/>
    <property type="match status" value="1"/>
</dbReference>
<comment type="caution">
    <text evidence="8">The sequence shown here is derived from an EMBL/GenBank/DDBJ whole genome shotgun (WGS) entry which is preliminary data.</text>
</comment>
<comment type="subunit">
    <text evidence="6">Component of the Mediator complex.</text>
</comment>
<accession>A0A553NY71</accession>
<evidence type="ECO:0000313" key="9">
    <source>
        <dbReference type="Proteomes" id="UP000318571"/>
    </source>
</evidence>
<keyword evidence="5 6" id="KW-0539">Nucleus</keyword>
<dbReference type="SUPFAM" id="SSF140718">
    <property type="entry name" value="Mediator hinge subcomplex-like"/>
    <property type="match status" value="1"/>
</dbReference>
<protein>
    <recommendedName>
        <fullName evidence="6">Mediator of RNA polymerase II transcription subunit 21</fullName>
    </recommendedName>
</protein>
<dbReference type="GO" id="GO:0006357">
    <property type="term" value="P:regulation of transcription by RNA polymerase II"/>
    <property type="evidence" value="ECO:0007669"/>
    <property type="project" value="TreeGrafter"/>
</dbReference>
<dbReference type="EMBL" id="VCGU01000009">
    <property type="protein sequence ID" value="TRY70385.1"/>
    <property type="molecule type" value="Genomic_DNA"/>
</dbReference>
<dbReference type="AlphaFoldDB" id="A0A553NY71"/>
<dbReference type="GO" id="GO:0016592">
    <property type="term" value="C:mediator complex"/>
    <property type="evidence" value="ECO:0007669"/>
    <property type="project" value="UniProtKB-UniRule"/>
</dbReference>
<name>A0A553NY71_TIGCA</name>
<feature type="compositionally biased region" description="Low complexity" evidence="7">
    <location>
        <begin position="90"/>
        <end position="103"/>
    </location>
</feature>
<dbReference type="InterPro" id="IPR021384">
    <property type="entry name" value="Mediator_Med21"/>
</dbReference>
<proteinExistence type="inferred from homology"/>
<dbReference type="OMA" id="DSFPIEA"/>
<dbReference type="InterPro" id="IPR037212">
    <property type="entry name" value="Med7/Med21-like"/>
</dbReference>
<evidence type="ECO:0000256" key="2">
    <source>
        <dbReference type="ARBA" id="ARBA00023015"/>
    </source>
</evidence>
<dbReference type="OrthoDB" id="526653at2759"/>
<evidence type="ECO:0000256" key="7">
    <source>
        <dbReference type="SAM" id="MobiDB-lite"/>
    </source>
</evidence>
<dbReference type="Proteomes" id="UP000318571">
    <property type="component" value="Chromosome 9"/>
</dbReference>
<feature type="region of interest" description="Disordered" evidence="7">
    <location>
        <begin position="90"/>
        <end position="109"/>
    </location>
</feature>
<dbReference type="GO" id="GO:0003712">
    <property type="term" value="F:transcription coregulator activity"/>
    <property type="evidence" value="ECO:0007669"/>
    <property type="project" value="TreeGrafter"/>
</dbReference>
<comment type="subcellular location">
    <subcellularLocation>
        <location evidence="1 6">Nucleus</location>
    </subcellularLocation>
</comment>
<organism evidence="8 9">
    <name type="scientific">Tigriopus californicus</name>
    <name type="common">Marine copepod</name>
    <dbReference type="NCBI Taxonomy" id="6832"/>
    <lineage>
        <taxon>Eukaryota</taxon>
        <taxon>Metazoa</taxon>
        <taxon>Ecdysozoa</taxon>
        <taxon>Arthropoda</taxon>
        <taxon>Crustacea</taxon>
        <taxon>Multicrustacea</taxon>
        <taxon>Hexanauplia</taxon>
        <taxon>Copepoda</taxon>
        <taxon>Harpacticoida</taxon>
        <taxon>Harpacticidae</taxon>
        <taxon>Tigriopus</taxon>
    </lineage>
</organism>
<sequence length="164" mass="17845">MADRLTQLQDAVNKQADNFTNSLGILQQCATPTPFNGLGAHPSGKSQSATPQPQQQQQIQQQHEDHTSLFAQLIARTAKDIEILIDSLPAEESSSELQASSLQKLEKDNQEAAQKLEDVVQQGEAILQEIQSALHDIAQSQLEIQKLEVTAANSNSYIAHAAAH</sequence>
<evidence type="ECO:0000256" key="5">
    <source>
        <dbReference type="ARBA" id="ARBA00023242"/>
    </source>
</evidence>
<evidence type="ECO:0000313" key="8">
    <source>
        <dbReference type="EMBL" id="TRY70385.1"/>
    </source>
</evidence>
<feature type="compositionally biased region" description="Low complexity" evidence="7">
    <location>
        <begin position="51"/>
        <end position="61"/>
    </location>
</feature>
<evidence type="ECO:0000256" key="6">
    <source>
        <dbReference type="RuleBase" id="RU366036"/>
    </source>
</evidence>
<keyword evidence="2 6" id="KW-0805">Transcription regulation</keyword>
<evidence type="ECO:0000256" key="4">
    <source>
        <dbReference type="ARBA" id="ARBA00023163"/>
    </source>
</evidence>
<comment type="similarity">
    <text evidence="6">Belongs to the Mediator complex subunit 21 family.</text>
</comment>
<gene>
    <name evidence="8" type="ORF">TCAL_08909</name>
</gene>
<reference evidence="8 9" key="1">
    <citation type="journal article" date="2018" name="Nat. Ecol. Evol.">
        <title>Genomic signatures of mitonuclear coevolution across populations of Tigriopus californicus.</title>
        <authorList>
            <person name="Barreto F.S."/>
            <person name="Watson E.T."/>
            <person name="Lima T.G."/>
            <person name="Willett C.S."/>
            <person name="Edmands S."/>
            <person name="Li W."/>
            <person name="Burton R.S."/>
        </authorList>
    </citation>
    <scope>NUCLEOTIDE SEQUENCE [LARGE SCALE GENOMIC DNA]</scope>
    <source>
        <strain evidence="8 9">San Diego</strain>
    </source>
</reference>
<evidence type="ECO:0000256" key="1">
    <source>
        <dbReference type="ARBA" id="ARBA00004123"/>
    </source>
</evidence>
<keyword evidence="3 6" id="KW-0010">Activator</keyword>
<evidence type="ECO:0000256" key="3">
    <source>
        <dbReference type="ARBA" id="ARBA00023159"/>
    </source>
</evidence>